<feature type="active site" description="Acyl-thioester intermediate" evidence="2">
    <location>
        <position position="233"/>
    </location>
</feature>
<comment type="caution">
    <text evidence="4">The sequence shown here is derived from an EMBL/GenBank/DDBJ whole genome shotgun (WGS) entry which is preliminary data.</text>
</comment>
<dbReference type="Gene3D" id="2.40.260.10">
    <property type="entry name" value="Sortase"/>
    <property type="match status" value="1"/>
</dbReference>
<reference evidence="4" key="1">
    <citation type="submission" date="2022-09" db="EMBL/GenBank/DDBJ databases">
        <title>Culturomic study of gut microbiota in children with autism spectrum disorder.</title>
        <authorList>
            <person name="Efimov B.A."/>
            <person name="Chaplin A.V."/>
            <person name="Sokolova S.R."/>
            <person name="Pikina A.P."/>
            <person name="Korzhanova M."/>
            <person name="Belova V."/>
            <person name="Korostin D."/>
        </authorList>
    </citation>
    <scope>NUCLEOTIDE SEQUENCE</scope>
    <source>
        <strain evidence="4">ASD5510</strain>
    </source>
</reference>
<keyword evidence="3" id="KW-0472">Membrane</keyword>
<keyword evidence="3" id="KW-0812">Transmembrane</keyword>
<evidence type="ECO:0000313" key="4">
    <source>
        <dbReference type="EMBL" id="MCU7377073.1"/>
    </source>
</evidence>
<protein>
    <submittedName>
        <fullName evidence="4">Class B sortase</fullName>
        <ecNumber evidence="4">3.4.22.71</ecNumber>
    </submittedName>
</protein>
<dbReference type="InterPro" id="IPR023365">
    <property type="entry name" value="Sortase_dom-sf"/>
</dbReference>
<dbReference type="InterPro" id="IPR005754">
    <property type="entry name" value="Sortase"/>
</dbReference>
<dbReference type="NCBIfam" id="TIGR03064">
    <property type="entry name" value="sortase_srtB"/>
    <property type="match status" value="1"/>
</dbReference>
<accession>A0A9J6QIZ5</accession>
<dbReference type="AlphaFoldDB" id="A0A9J6QIZ5"/>
<name>A0A9J6QIZ5_9FIRM</name>
<dbReference type="InterPro" id="IPR009835">
    <property type="entry name" value="SrtB"/>
</dbReference>
<proteinExistence type="predicted"/>
<dbReference type="CDD" id="cd05826">
    <property type="entry name" value="Sortase_B"/>
    <property type="match status" value="1"/>
</dbReference>
<keyword evidence="1 4" id="KW-0378">Hydrolase</keyword>
<keyword evidence="5" id="KW-1185">Reference proteome</keyword>
<dbReference type="EC" id="3.4.22.71" evidence="4"/>
<dbReference type="Pfam" id="PF04203">
    <property type="entry name" value="Sortase"/>
    <property type="match status" value="1"/>
</dbReference>
<sequence length="252" mass="29078">MSTGRKIVFVIALMVFVGSLGAILNHYLTGWRAEKALTDLGELKTEQEDLVTDKGIVIGKYVDLYKKNSDLIGWLTVEGTRMDYPVMQTQRDPEFYLRRNFDKEYSISGVPFMDAQSDIFKPTSNWMLYGHNMKDGTMFHDLLDFAEEDFYQEHKTIKFDTIYKGGQGEYEIVAAFYSQIYPENKNVFKYYNHAGLTGKKQFNEYVKEVKNLSEYDTGVDAQYGEQLITLSTCSYHVPDKLGRFAVVAKRVK</sequence>
<evidence type="ECO:0000256" key="2">
    <source>
        <dbReference type="PIRSR" id="PIRSR605754-1"/>
    </source>
</evidence>
<feature type="transmembrane region" description="Helical" evidence="3">
    <location>
        <begin position="7"/>
        <end position="28"/>
    </location>
</feature>
<evidence type="ECO:0000256" key="1">
    <source>
        <dbReference type="ARBA" id="ARBA00022801"/>
    </source>
</evidence>
<dbReference type="RefSeq" id="WP_148397933.1">
    <property type="nucleotide sequence ID" value="NZ_JAJAGH010000005.1"/>
</dbReference>
<organism evidence="4 5">
    <name type="scientific">Hominibacterium faecale</name>
    <dbReference type="NCBI Taxonomy" id="2839743"/>
    <lineage>
        <taxon>Bacteria</taxon>
        <taxon>Bacillati</taxon>
        <taxon>Bacillota</taxon>
        <taxon>Clostridia</taxon>
        <taxon>Peptostreptococcales</taxon>
        <taxon>Anaerovoracaceae</taxon>
        <taxon>Hominibacterium</taxon>
    </lineage>
</organism>
<gene>
    <name evidence="4" type="primary">srtB</name>
    <name evidence="4" type="ORF">OBO34_01750</name>
</gene>
<evidence type="ECO:0000256" key="3">
    <source>
        <dbReference type="SAM" id="Phobius"/>
    </source>
</evidence>
<dbReference type="GO" id="GO:0016787">
    <property type="term" value="F:hydrolase activity"/>
    <property type="evidence" value="ECO:0007669"/>
    <property type="project" value="UniProtKB-KW"/>
</dbReference>
<feature type="active site" description="Proton donor/acceptor" evidence="2">
    <location>
        <position position="131"/>
    </location>
</feature>
<dbReference type="SUPFAM" id="SSF63817">
    <property type="entry name" value="Sortase"/>
    <property type="match status" value="1"/>
</dbReference>
<dbReference type="Proteomes" id="UP001065549">
    <property type="component" value="Unassembled WGS sequence"/>
</dbReference>
<evidence type="ECO:0000313" key="5">
    <source>
        <dbReference type="Proteomes" id="UP001065549"/>
    </source>
</evidence>
<dbReference type="EMBL" id="JAOSHN010000001">
    <property type="protein sequence ID" value="MCU7377073.1"/>
    <property type="molecule type" value="Genomic_DNA"/>
</dbReference>
<keyword evidence="3" id="KW-1133">Transmembrane helix</keyword>